<dbReference type="InterPro" id="IPR036291">
    <property type="entry name" value="NAD(P)-bd_dom_sf"/>
</dbReference>
<organism evidence="2 3">
    <name type="scientific">Neoarthrinium moseri</name>
    <dbReference type="NCBI Taxonomy" id="1658444"/>
    <lineage>
        <taxon>Eukaryota</taxon>
        <taxon>Fungi</taxon>
        <taxon>Dikarya</taxon>
        <taxon>Ascomycota</taxon>
        <taxon>Pezizomycotina</taxon>
        <taxon>Sordariomycetes</taxon>
        <taxon>Xylariomycetidae</taxon>
        <taxon>Amphisphaeriales</taxon>
        <taxon>Apiosporaceae</taxon>
        <taxon>Neoarthrinium</taxon>
    </lineage>
</organism>
<proteinExistence type="predicted"/>
<keyword evidence="3" id="KW-1185">Reference proteome</keyword>
<protein>
    <submittedName>
        <fullName evidence="2">Uncharacterized protein</fullName>
    </submittedName>
</protein>
<keyword evidence="1" id="KW-0560">Oxidoreductase</keyword>
<evidence type="ECO:0000313" key="3">
    <source>
        <dbReference type="Proteomes" id="UP000829685"/>
    </source>
</evidence>
<evidence type="ECO:0000256" key="1">
    <source>
        <dbReference type="ARBA" id="ARBA00023002"/>
    </source>
</evidence>
<dbReference type="GO" id="GO:0016491">
    <property type="term" value="F:oxidoreductase activity"/>
    <property type="evidence" value="ECO:0007669"/>
    <property type="project" value="UniProtKB-KW"/>
</dbReference>
<dbReference type="Proteomes" id="UP000829685">
    <property type="component" value="Unassembled WGS sequence"/>
</dbReference>
<gene>
    <name evidence="2" type="ORF">JX265_012768</name>
</gene>
<dbReference type="Gene3D" id="3.40.50.720">
    <property type="entry name" value="NAD(P)-binding Rossmann-like Domain"/>
    <property type="match status" value="1"/>
</dbReference>
<dbReference type="Pfam" id="PF00106">
    <property type="entry name" value="adh_short"/>
    <property type="match status" value="1"/>
</dbReference>
<dbReference type="InterPro" id="IPR052228">
    <property type="entry name" value="Sec_Metab_Biosynth_Oxidored"/>
</dbReference>
<comment type="caution">
    <text evidence="2">The sequence shown here is derived from an EMBL/GenBank/DDBJ whole genome shotgun (WGS) entry which is preliminary data.</text>
</comment>
<dbReference type="InterPro" id="IPR002347">
    <property type="entry name" value="SDR_fam"/>
</dbReference>
<dbReference type="AlphaFoldDB" id="A0A9P9W9N0"/>
<reference evidence="2" key="1">
    <citation type="submission" date="2021-03" db="EMBL/GenBank/DDBJ databases">
        <title>Revisited historic fungal species revealed as producer of novel bioactive compounds through whole genome sequencing and comparative genomics.</title>
        <authorList>
            <person name="Vignolle G.A."/>
            <person name="Hochenegger N."/>
            <person name="Mach R.L."/>
            <person name="Mach-Aigner A.R."/>
            <person name="Javad Rahimi M."/>
            <person name="Salim K.A."/>
            <person name="Chan C.M."/>
            <person name="Lim L.B.L."/>
            <person name="Cai F."/>
            <person name="Druzhinina I.S."/>
            <person name="U'Ren J.M."/>
            <person name="Derntl C."/>
        </authorList>
    </citation>
    <scope>NUCLEOTIDE SEQUENCE</scope>
    <source>
        <strain evidence="2">TUCIM 5799</strain>
    </source>
</reference>
<evidence type="ECO:0000313" key="2">
    <source>
        <dbReference type="EMBL" id="KAI1853012.1"/>
    </source>
</evidence>
<dbReference type="PANTHER" id="PTHR47534">
    <property type="entry name" value="YALI0E05731P"/>
    <property type="match status" value="1"/>
</dbReference>
<accession>A0A9P9W9N0</accession>
<dbReference type="SUPFAM" id="SSF51735">
    <property type="entry name" value="NAD(P)-binding Rossmann-fold domains"/>
    <property type="match status" value="1"/>
</dbReference>
<sequence>MVSLAQIRASNAKLATTLPPGLVAVFAGATSGIGEASLKQFAENTCRPRIYFLGRSEESGTRIRAELQRLNAGGEYHYISVDISLLRSVDDVCREIKEKESVINLLFLSTDTDEGLNYPVAVSYYARFRLLVNLLPLLQNATDLRRVVTVFTATKEGNIDTNDFQARHIPMMAQRGHLSSLTTLSLEAVAKSAPTVSFVHCFPGFVKTNYGRDVPGVGAAIFRGVLWVLFLFMGPFLVTPLGEVGERQLFLATSARFPGRGESGTVLGIPLSKDVAVARGTDGKSGSGVYSIDSDAESAPPKVEQRLENLRKDGIAQKVWAQVQEQFVRITGNVSI</sequence>
<dbReference type="EMBL" id="JAFIMR010000058">
    <property type="protein sequence ID" value="KAI1853012.1"/>
    <property type="molecule type" value="Genomic_DNA"/>
</dbReference>
<name>A0A9P9W9N0_9PEZI</name>
<dbReference type="PANTHER" id="PTHR47534:SF3">
    <property type="entry name" value="ALCOHOL DEHYDROGENASE-LIKE C-TERMINAL DOMAIN-CONTAINING PROTEIN"/>
    <property type="match status" value="1"/>
</dbReference>